<sequence length="212" mass="23221">MLSHDRVWAAIDTLAKINGMSPSGLARRAGLDPTTFNRSKRIAGDGRPRWPSTESISKVLEATGTAIGDFVMLMTPPAMKDRLGGTAAATPLLQTPGNGNGFDEDGLPASGRWDEVPFPGSREDGIFALEVSGNSMLPHYRDGDTIIVSPNSPIRRGDRVVVRTRAGDVAPWILYRRTTRTIELHPIGHERTKRVVPIDEIDWISRITWASQ</sequence>
<dbReference type="EMBL" id="QAYG01000001">
    <property type="protein sequence ID" value="PTW62124.1"/>
    <property type="molecule type" value="Genomic_DNA"/>
</dbReference>
<dbReference type="SUPFAM" id="SSF51306">
    <property type="entry name" value="LexA/Signal peptidase"/>
    <property type="match status" value="1"/>
</dbReference>
<dbReference type="OrthoDB" id="9792157at2"/>
<dbReference type="RefSeq" id="WP_107987738.1">
    <property type="nucleotide sequence ID" value="NZ_QAYG01000001.1"/>
</dbReference>
<accession>A0A2T5VEE8</accession>
<protein>
    <submittedName>
        <fullName evidence="2">Phage repressor protein C with HTH and peptisase S24 domain</fullName>
    </submittedName>
</protein>
<dbReference type="Pfam" id="PF00717">
    <property type="entry name" value="Peptidase_S24"/>
    <property type="match status" value="1"/>
</dbReference>
<keyword evidence="3" id="KW-1185">Reference proteome</keyword>
<name>A0A2T5VEE8_9HYPH</name>
<dbReference type="Gene3D" id="2.10.109.10">
    <property type="entry name" value="Umud Fragment, subunit A"/>
    <property type="match status" value="1"/>
</dbReference>
<proteinExistence type="predicted"/>
<gene>
    <name evidence="2" type="ORF">C8N35_101159</name>
</gene>
<evidence type="ECO:0000313" key="3">
    <source>
        <dbReference type="Proteomes" id="UP000244081"/>
    </source>
</evidence>
<feature type="domain" description="Peptidase S24/S26A/S26B/S26C" evidence="1">
    <location>
        <begin position="118"/>
        <end position="207"/>
    </location>
</feature>
<dbReference type="CDD" id="cd06529">
    <property type="entry name" value="S24_LexA-like"/>
    <property type="match status" value="1"/>
</dbReference>
<reference evidence="2 3" key="1">
    <citation type="submission" date="2018-04" db="EMBL/GenBank/DDBJ databases">
        <title>Genomic Encyclopedia of Archaeal and Bacterial Type Strains, Phase II (KMG-II): from individual species to whole genera.</title>
        <authorList>
            <person name="Goeker M."/>
        </authorList>
    </citation>
    <scope>NUCLEOTIDE SEQUENCE [LARGE SCALE GENOMIC DNA]</scope>
    <source>
        <strain evidence="2 3">DSM 23382</strain>
    </source>
</reference>
<dbReference type="Proteomes" id="UP000244081">
    <property type="component" value="Unassembled WGS sequence"/>
</dbReference>
<evidence type="ECO:0000313" key="2">
    <source>
        <dbReference type="EMBL" id="PTW62124.1"/>
    </source>
</evidence>
<dbReference type="InterPro" id="IPR015927">
    <property type="entry name" value="Peptidase_S24_S26A/B/C"/>
</dbReference>
<comment type="caution">
    <text evidence="2">The sequence shown here is derived from an EMBL/GenBank/DDBJ whole genome shotgun (WGS) entry which is preliminary data.</text>
</comment>
<evidence type="ECO:0000259" key="1">
    <source>
        <dbReference type="Pfam" id="PF00717"/>
    </source>
</evidence>
<dbReference type="InterPro" id="IPR036286">
    <property type="entry name" value="LexA/Signal_pep-like_sf"/>
</dbReference>
<organism evidence="2 3">
    <name type="scientific">Breoghania corrubedonensis</name>
    <dbReference type="NCBI Taxonomy" id="665038"/>
    <lineage>
        <taxon>Bacteria</taxon>
        <taxon>Pseudomonadati</taxon>
        <taxon>Pseudomonadota</taxon>
        <taxon>Alphaproteobacteria</taxon>
        <taxon>Hyphomicrobiales</taxon>
        <taxon>Stappiaceae</taxon>
        <taxon>Breoghania</taxon>
    </lineage>
</organism>
<dbReference type="InterPro" id="IPR039418">
    <property type="entry name" value="LexA-like"/>
</dbReference>
<dbReference type="AlphaFoldDB" id="A0A2T5VEE8"/>